<protein>
    <submittedName>
        <fullName evidence="12">Juvenile hormone esterase</fullName>
    </submittedName>
</protein>
<keyword evidence="2" id="KW-0812">Transmembrane</keyword>
<accession>A0A151I3F0</accession>
<evidence type="ECO:0000256" key="3">
    <source>
        <dbReference type="ARBA" id="ARBA00022729"/>
    </source>
</evidence>
<dbReference type="InterPro" id="IPR002172">
    <property type="entry name" value="LDrepeatLR_classA_rpt"/>
</dbReference>
<dbReference type="Pfam" id="PF00135">
    <property type="entry name" value="COesterase"/>
    <property type="match status" value="2"/>
</dbReference>
<dbReference type="Gene3D" id="4.10.400.10">
    <property type="entry name" value="Low-density Lipoprotein Receptor"/>
    <property type="match status" value="1"/>
</dbReference>
<gene>
    <name evidence="12" type="ORF">ALC53_06254</name>
</gene>
<dbReference type="InterPro" id="IPR011106">
    <property type="entry name" value="MANSC_N"/>
</dbReference>
<dbReference type="SUPFAM" id="SSF53474">
    <property type="entry name" value="alpha/beta-Hydrolases"/>
    <property type="match status" value="1"/>
</dbReference>
<evidence type="ECO:0000256" key="7">
    <source>
        <dbReference type="ARBA" id="ARBA00023180"/>
    </source>
</evidence>
<evidence type="ECO:0000256" key="8">
    <source>
        <dbReference type="PROSITE-ProRule" id="PRU00124"/>
    </source>
</evidence>
<evidence type="ECO:0000313" key="13">
    <source>
        <dbReference type="Proteomes" id="UP000078540"/>
    </source>
</evidence>
<dbReference type="InterPro" id="IPR013980">
    <property type="entry name" value="MANSC_dom"/>
</dbReference>
<dbReference type="GO" id="GO:0016020">
    <property type="term" value="C:membrane"/>
    <property type="evidence" value="ECO:0007669"/>
    <property type="project" value="UniProtKB-SubCell"/>
</dbReference>
<feature type="domain" description="MANSC" evidence="11">
    <location>
        <begin position="49"/>
        <end position="126"/>
    </location>
</feature>
<feature type="compositionally biased region" description="Basic and acidic residues" evidence="9">
    <location>
        <begin position="423"/>
        <end position="439"/>
    </location>
</feature>
<dbReference type="InterPro" id="IPR029058">
    <property type="entry name" value="AB_hydrolase_fold"/>
</dbReference>
<feature type="region of interest" description="Disordered" evidence="9">
    <location>
        <begin position="417"/>
        <end position="439"/>
    </location>
</feature>
<dbReference type="STRING" id="520822.A0A151I3F0"/>
<dbReference type="Pfam" id="PF00057">
    <property type="entry name" value="Ldl_recept_a"/>
    <property type="match status" value="1"/>
</dbReference>
<evidence type="ECO:0000256" key="5">
    <source>
        <dbReference type="ARBA" id="ARBA00023136"/>
    </source>
</evidence>
<evidence type="ECO:0000313" key="12">
    <source>
        <dbReference type="EMBL" id="KYM83277.1"/>
    </source>
</evidence>
<dbReference type="InterPro" id="IPR002018">
    <property type="entry name" value="CarbesteraseB"/>
</dbReference>
<dbReference type="SUPFAM" id="SSF57424">
    <property type="entry name" value="LDL receptor-like module"/>
    <property type="match status" value="1"/>
</dbReference>
<proteinExistence type="predicted"/>
<dbReference type="AlphaFoldDB" id="A0A151I3F0"/>
<organism evidence="12 13">
    <name type="scientific">Atta colombica</name>
    <dbReference type="NCBI Taxonomy" id="520822"/>
    <lineage>
        <taxon>Eukaryota</taxon>
        <taxon>Metazoa</taxon>
        <taxon>Ecdysozoa</taxon>
        <taxon>Arthropoda</taxon>
        <taxon>Hexapoda</taxon>
        <taxon>Insecta</taxon>
        <taxon>Pterygota</taxon>
        <taxon>Neoptera</taxon>
        <taxon>Endopterygota</taxon>
        <taxon>Hymenoptera</taxon>
        <taxon>Apocrita</taxon>
        <taxon>Aculeata</taxon>
        <taxon>Formicoidea</taxon>
        <taxon>Formicidae</taxon>
        <taxon>Myrmicinae</taxon>
        <taxon>Atta</taxon>
    </lineage>
</organism>
<dbReference type="Gene3D" id="3.40.50.1820">
    <property type="entry name" value="alpha/beta hydrolase"/>
    <property type="match status" value="2"/>
</dbReference>
<name>A0A151I3F0_9HYME</name>
<dbReference type="InterPro" id="IPR036055">
    <property type="entry name" value="LDL_receptor-like_sf"/>
</dbReference>
<dbReference type="PANTHER" id="PTHR46876:SF1">
    <property type="entry name" value="LOW-DENSITY LIPOPROTEIN RECEPTOR-RELATED PROTEIN 11"/>
    <property type="match status" value="1"/>
</dbReference>
<keyword evidence="3 10" id="KW-0732">Signal</keyword>
<evidence type="ECO:0000256" key="4">
    <source>
        <dbReference type="ARBA" id="ARBA00022989"/>
    </source>
</evidence>
<keyword evidence="5" id="KW-0472">Membrane</keyword>
<dbReference type="Proteomes" id="UP000078540">
    <property type="component" value="Unassembled WGS sequence"/>
</dbReference>
<feature type="signal peptide" evidence="10">
    <location>
        <begin position="1"/>
        <end position="23"/>
    </location>
</feature>
<dbReference type="CDD" id="cd00112">
    <property type="entry name" value="LDLa"/>
    <property type="match status" value="1"/>
</dbReference>
<dbReference type="EMBL" id="KQ976499">
    <property type="protein sequence ID" value="KYM83277.1"/>
    <property type="molecule type" value="Genomic_DNA"/>
</dbReference>
<dbReference type="SMART" id="SM00192">
    <property type="entry name" value="LDLa"/>
    <property type="match status" value="1"/>
</dbReference>
<sequence>MFDGACQIVPLIFIIAILHRAYGDSVIRANEKRHGGTNDYQMCLESFDIHKDKIIRTQDSRDMGAKYLNVLDVDSRLDCLKYCCETERCDVFIFEEKKPSSCYLFQCGPLHDFKCKFTRHANYTSAVRTSYPIQNVQVEEEVRISQQEHELKSLRKSNEITSDYGFTETPVKSVVTQISKIIITTPIPVKPACTRNQYECRSSGDCIAIYNVCDGIPQCADGSDEAADLVCPTEKPTVPPIIQMPHPPADVLRYQQIVSQRKPLPPFYPGPEINPKPWDIPNLAHQMSQPQNILYPGQPIEVPQMQMHKNYGSSGYQWDYQPLYEQNKDPYVPNTVHEQHINPYEQQPHIFNHKGSSVIENNEANRGLYMESKHPYSPYFPLSNKVPVWHENPQFAPSVAPNSQPKQAIENLPITTTPACDTSEEHKNELTNENKEPVKKEKTDTYLTHVKSKKVTEKPSLSANEIMIWIHGGAFCIGSGNADWYGPNYIMQKDIVLITLNYRLSILFIRFFGFLNLNDKVAADNQDLKDVVLALKWERLNFSLCFTPSLDSDSPNSFFPKHPKEYINDSFFGDISKENLEKVNTNLKKTILSNVLSKLPEIEITVEELRSLYFGKREISEETLTNYAYFLEDEFLTRDIMNVYNVCELQKSSGSKSTYLYHFNYESESSLPKKLQYIKLPGVCHGEELFFLFCPQVAKKLNLSLPKSDSKDHKIINYLTQMWTDFAKIGNPTLITNLWLSLTSPQNEDYNYLNIDLNPEMKIFYKGKELGKS</sequence>
<dbReference type="PROSITE" id="PS50068">
    <property type="entry name" value="LDLRA_2"/>
    <property type="match status" value="1"/>
</dbReference>
<comment type="subcellular location">
    <subcellularLocation>
        <location evidence="1">Membrane</location>
        <topology evidence="1">Single-pass type I membrane protein</topology>
    </subcellularLocation>
</comment>
<keyword evidence="4" id="KW-1133">Transmembrane helix</keyword>
<dbReference type="PROSITE" id="PS01209">
    <property type="entry name" value="LDLRA_1"/>
    <property type="match status" value="1"/>
</dbReference>
<dbReference type="InterPro" id="IPR023415">
    <property type="entry name" value="LDLR_class-A_CS"/>
</dbReference>
<dbReference type="PANTHER" id="PTHR46876">
    <property type="entry name" value="LOW-DENSITY LIPOPROTEIN RECEPTOR-RELATED PROTEIN 11"/>
    <property type="match status" value="1"/>
</dbReference>
<evidence type="ECO:0000259" key="11">
    <source>
        <dbReference type="PROSITE" id="PS50986"/>
    </source>
</evidence>
<dbReference type="Pfam" id="PF07502">
    <property type="entry name" value="MANEC"/>
    <property type="match status" value="1"/>
</dbReference>
<feature type="chain" id="PRO_5007581924" evidence="10">
    <location>
        <begin position="24"/>
        <end position="773"/>
    </location>
</feature>
<keyword evidence="7" id="KW-0325">Glycoprotein</keyword>
<evidence type="ECO:0000256" key="6">
    <source>
        <dbReference type="ARBA" id="ARBA00023157"/>
    </source>
</evidence>
<keyword evidence="13" id="KW-1185">Reference proteome</keyword>
<reference evidence="12 13" key="1">
    <citation type="submission" date="2015-09" db="EMBL/GenBank/DDBJ databases">
        <title>Atta colombica WGS genome.</title>
        <authorList>
            <person name="Nygaard S."/>
            <person name="Hu H."/>
            <person name="Boomsma J."/>
            <person name="Zhang G."/>
        </authorList>
    </citation>
    <scope>NUCLEOTIDE SEQUENCE [LARGE SCALE GENOMIC DNA]</scope>
    <source>
        <strain evidence="12">Treedump-2</strain>
        <tissue evidence="12">Whole body</tissue>
    </source>
</reference>
<comment type="caution">
    <text evidence="8">Lacks conserved residue(s) required for the propagation of feature annotation.</text>
</comment>
<evidence type="ECO:0000256" key="1">
    <source>
        <dbReference type="ARBA" id="ARBA00004479"/>
    </source>
</evidence>
<evidence type="ECO:0000256" key="2">
    <source>
        <dbReference type="ARBA" id="ARBA00022692"/>
    </source>
</evidence>
<evidence type="ECO:0000256" key="10">
    <source>
        <dbReference type="SAM" id="SignalP"/>
    </source>
</evidence>
<evidence type="ECO:0000256" key="9">
    <source>
        <dbReference type="SAM" id="MobiDB-lite"/>
    </source>
</evidence>
<dbReference type="PROSITE" id="PS50986">
    <property type="entry name" value="MANSC"/>
    <property type="match status" value="1"/>
</dbReference>
<dbReference type="SMART" id="SM00765">
    <property type="entry name" value="MANEC"/>
    <property type="match status" value="1"/>
</dbReference>
<keyword evidence="6" id="KW-1015">Disulfide bond</keyword>